<feature type="compositionally biased region" description="Basic and acidic residues" evidence="1">
    <location>
        <begin position="21"/>
        <end position="40"/>
    </location>
</feature>
<dbReference type="CDD" id="cd01650">
    <property type="entry name" value="RT_nLTR_like"/>
    <property type="match status" value="1"/>
</dbReference>
<dbReference type="PANTHER" id="PTHR33116">
    <property type="entry name" value="REVERSE TRANSCRIPTASE ZINC-BINDING DOMAIN-CONTAINING PROTEIN-RELATED-RELATED"/>
    <property type="match status" value="1"/>
</dbReference>
<reference evidence="3" key="1">
    <citation type="journal article" date="2019" name="Sci. Rep.">
        <title>Draft genome of Tanacetum cinerariifolium, the natural source of mosquito coil.</title>
        <authorList>
            <person name="Yamashiro T."/>
            <person name="Shiraishi A."/>
            <person name="Satake H."/>
            <person name="Nakayama K."/>
        </authorList>
    </citation>
    <scope>NUCLEOTIDE SEQUENCE</scope>
</reference>
<feature type="compositionally biased region" description="Basic and acidic residues" evidence="1">
    <location>
        <begin position="1"/>
        <end position="12"/>
    </location>
</feature>
<sequence>MIEFKSRVERGEASTSSTKQPVKEVEEVNVHDKSRDQESVVHKDNDMMLKNKFTVLNDDVENGGASVYEPSHNNIVNTSDSEDVDEEIFIEDDRRKQVDSVGDSNLVRLCSSVFRHWEWTSNGVTCTKGSRIIVGWNQNELYVRNKPWCLMGDFNAALFLDDLAAGSSNIDIFIREFKSCVENIEVIDIQQARLKFTWNQKPKGKDGILKKLDRVLTNLEFNDLFQEVFLRQKAKIDWLREGDSNSAYFHKVVKIHVGRIRIDVVSNSDGVLFENDHYEAFLGHHGTVSVLNVTDLFVTSLDVNNANDMIRMVSDTEIKNAMFSMGNEKSPGLDGFTDAFFKKLGILLERIKIIANRIKSNLMVLISPNQSAFVPGRSIADNILLTQEIMHNYHLNHGTLRCAFKVDIQKAYDTVDWSFLRMILVGFRFHERMVGWIMKCVTTTSFSICVNGSLHGYFKGKRGLRQGDPLSPYLFTLVMEILTLIIKRRVRESDVFAFHCYCSKLDLVNLCFTDDLFLFAYGNTNSARVIMESLEEFKIMSGLVPSLPKSSLPVKYLGVPLVSSRLIYKDCKELIEKVQRRVDDWKNKSLLNAGRLQLVNSVIDYEGFSVVPVVCLPKDEGGLGIYRLDTFNKALMTTHIWKLLTRKESLWVQWIHAYKLWGRSFWDVPYRGNMSWGWRNILKLRPLIRHFIWHKTGDGSGTLVWFDRWCELSPLAAIITSRDIFREGFSSNSKVCDLMHNGGFLWPPCWSSKKTRSALEMIKAWNISKSVLF</sequence>
<dbReference type="AlphaFoldDB" id="A0A6L2M081"/>
<name>A0A6L2M081_TANCI</name>
<dbReference type="InterPro" id="IPR036691">
    <property type="entry name" value="Endo/exonu/phosph_ase_sf"/>
</dbReference>
<accession>A0A6L2M081</accession>
<dbReference type="PANTHER" id="PTHR33116:SF76">
    <property type="entry name" value="DUF4283 DOMAIN-CONTAINING PROTEIN"/>
    <property type="match status" value="1"/>
</dbReference>
<feature type="domain" description="Reverse transcriptase" evidence="2">
    <location>
        <begin position="307"/>
        <end position="610"/>
    </location>
</feature>
<gene>
    <name evidence="3" type="ORF">Tci_037960</name>
</gene>
<dbReference type="EMBL" id="BKCJ010005302">
    <property type="protein sequence ID" value="GEU65982.1"/>
    <property type="molecule type" value="Genomic_DNA"/>
</dbReference>
<proteinExistence type="predicted"/>
<comment type="caution">
    <text evidence="3">The sequence shown here is derived from an EMBL/GenBank/DDBJ whole genome shotgun (WGS) entry which is preliminary data.</text>
</comment>
<dbReference type="InterPro" id="IPR043502">
    <property type="entry name" value="DNA/RNA_pol_sf"/>
</dbReference>
<organism evidence="3">
    <name type="scientific">Tanacetum cinerariifolium</name>
    <name type="common">Dalmatian daisy</name>
    <name type="synonym">Chrysanthemum cinerariifolium</name>
    <dbReference type="NCBI Taxonomy" id="118510"/>
    <lineage>
        <taxon>Eukaryota</taxon>
        <taxon>Viridiplantae</taxon>
        <taxon>Streptophyta</taxon>
        <taxon>Embryophyta</taxon>
        <taxon>Tracheophyta</taxon>
        <taxon>Spermatophyta</taxon>
        <taxon>Magnoliopsida</taxon>
        <taxon>eudicotyledons</taxon>
        <taxon>Gunneridae</taxon>
        <taxon>Pentapetalae</taxon>
        <taxon>asterids</taxon>
        <taxon>campanulids</taxon>
        <taxon>Asterales</taxon>
        <taxon>Asteraceae</taxon>
        <taxon>Asteroideae</taxon>
        <taxon>Anthemideae</taxon>
        <taxon>Anthemidinae</taxon>
        <taxon>Tanacetum</taxon>
    </lineage>
</organism>
<evidence type="ECO:0000259" key="2">
    <source>
        <dbReference type="PROSITE" id="PS50878"/>
    </source>
</evidence>
<feature type="region of interest" description="Disordered" evidence="1">
    <location>
        <begin position="1"/>
        <end position="40"/>
    </location>
</feature>
<protein>
    <recommendedName>
        <fullName evidence="2">Reverse transcriptase domain-containing protein</fullName>
    </recommendedName>
</protein>
<dbReference type="PROSITE" id="PS50878">
    <property type="entry name" value="RT_POL"/>
    <property type="match status" value="1"/>
</dbReference>
<dbReference type="InterPro" id="IPR000477">
    <property type="entry name" value="RT_dom"/>
</dbReference>
<evidence type="ECO:0000256" key="1">
    <source>
        <dbReference type="SAM" id="MobiDB-lite"/>
    </source>
</evidence>
<dbReference type="Pfam" id="PF00078">
    <property type="entry name" value="RVT_1"/>
    <property type="match status" value="1"/>
</dbReference>
<evidence type="ECO:0000313" key="3">
    <source>
        <dbReference type="EMBL" id="GEU65982.1"/>
    </source>
</evidence>
<dbReference type="Gene3D" id="3.60.10.10">
    <property type="entry name" value="Endonuclease/exonuclease/phosphatase"/>
    <property type="match status" value="1"/>
</dbReference>
<dbReference type="SUPFAM" id="SSF56219">
    <property type="entry name" value="DNase I-like"/>
    <property type="match status" value="1"/>
</dbReference>
<dbReference type="SUPFAM" id="SSF56672">
    <property type="entry name" value="DNA/RNA polymerases"/>
    <property type="match status" value="1"/>
</dbReference>